<keyword evidence="3" id="KW-1185">Reference proteome</keyword>
<dbReference type="EMBL" id="JACEIK010003145">
    <property type="protein sequence ID" value="MCD9640536.1"/>
    <property type="molecule type" value="Genomic_DNA"/>
</dbReference>
<feature type="compositionally biased region" description="Polar residues" evidence="1">
    <location>
        <begin position="7"/>
        <end position="20"/>
    </location>
</feature>
<feature type="compositionally biased region" description="Polar residues" evidence="1">
    <location>
        <begin position="27"/>
        <end position="43"/>
    </location>
</feature>
<feature type="region of interest" description="Disordered" evidence="1">
    <location>
        <begin position="104"/>
        <end position="167"/>
    </location>
</feature>
<feature type="region of interest" description="Disordered" evidence="1">
    <location>
        <begin position="73"/>
        <end position="92"/>
    </location>
</feature>
<comment type="caution">
    <text evidence="2">The sequence shown here is derived from an EMBL/GenBank/DDBJ whole genome shotgun (WGS) entry which is preliminary data.</text>
</comment>
<evidence type="ECO:0000256" key="1">
    <source>
        <dbReference type="SAM" id="MobiDB-lite"/>
    </source>
</evidence>
<gene>
    <name evidence="2" type="ORF">HAX54_025890</name>
</gene>
<feature type="region of interest" description="Disordered" evidence="1">
    <location>
        <begin position="1"/>
        <end position="43"/>
    </location>
</feature>
<feature type="compositionally biased region" description="Polar residues" evidence="1">
    <location>
        <begin position="130"/>
        <end position="150"/>
    </location>
</feature>
<name>A0ABS8V1X1_DATST</name>
<evidence type="ECO:0000313" key="2">
    <source>
        <dbReference type="EMBL" id="MCD9640536.1"/>
    </source>
</evidence>
<sequence>MYYPSKPSVSPSLDNPNPMSISPEIPQYQTSQDQTPNTVPLTSLPLSIEGKLGLSVTMPSGGLLDSSMATVPTFLSHDKGSTSSPSSSSPAAVDLSTFLIDIPGRYTSQDAAPPTSSPTQSDLDGFDSAPTDNGKSPTTLSLSDFGSTDDSVPLDKLKKGLDSTVLR</sequence>
<evidence type="ECO:0000313" key="3">
    <source>
        <dbReference type="Proteomes" id="UP000823775"/>
    </source>
</evidence>
<proteinExistence type="predicted"/>
<feature type="compositionally biased region" description="Low complexity" evidence="1">
    <location>
        <begin position="81"/>
        <end position="90"/>
    </location>
</feature>
<reference evidence="2 3" key="1">
    <citation type="journal article" date="2021" name="BMC Genomics">
        <title>Datura genome reveals duplications of psychoactive alkaloid biosynthetic genes and high mutation rate following tissue culture.</title>
        <authorList>
            <person name="Rajewski A."/>
            <person name="Carter-House D."/>
            <person name="Stajich J."/>
            <person name="Litt A."/>
        </authorList>
    </citation>
    <scope>NUCLEOTIDE SEQUENCE [LARGE SCALE GENOMIC DNA]</scope>
    <source>
        <strain evidence="2">AR-01</strain>
    </source>
</reference>
<dbReference type="Proteomes" id="UP000823775">
    <property type="component" value="Unassembled WGS sequence"/>
</dbReference>
<organism evidence="2 3">
    <name type="scientific">Datura stramonium</name>
    <name type="common">Jimsonweed</name>
    <name type="synonym">Common thornapple</name>
    <dbReference type="NCBI Taxonomy" id="4076"/>
    <lineage>
        <taxon>Eukaryota</taxon>
        <taxon>Viridiplantae</taxon>
        <taxon>Streptophyta</taxon>
        <taxon>Embryophyta</taxon>
        <taxon>Tracheophyta</taxon>
        <taxon>Spermatophyta</taxon>
        <taxon>Magnoliopsida</taxon>
        <taxon>eudicotyledons</taxon>
        <taxon>Gunneridae</taxon>
        <taxon>Pentapetalae</taxon>
        <taxon>asterids</taxon>
        <taxon>lamiids</taxon>
        <taxon>Solanales</taxon>
        <taxon>Solanaceae</taxon>
        <taxon>Solanoideae</taxon>
        <taxon>Datureae</taxon>
        <taxon>Datura</taxon>
    </lineage>
</organism>
<accession>A0ABS8V1X1</accession>
<protein>
    <submittedName>
        <fullName evidence="2">Uncharacterized protein</fullName>
    </submittedName>
</protein>